<protein>
    <submittedName>
        <fullName evidence="8">Thioredoxin domain-containing protein</fullName>
    </submittedName>
</protein>
<feature type="compositionally biased region" description="Basic and acidic residues" evidence="6">
    <location>
        <begin position="1"/>
        <end position="26"/>
    </location>
</feature>
<accession>A0ABU2L516</accession>
<dbReference type="InterPro" id="IPR036249">
    <property type="entry name" value="Thioredoxin-like_sf"/>
</dbReference>
<dbReference type="RefSeq" id="WP_311629602.1">
    <property type="nucleotide sequence ID" value="NZ_JAVREN010000007.1"/>
</dbReference>
<evidence type="ECO:0000256" key="1">
    <source>
        <dbReference type="ARBA" id="ARBA00005791"/>
    </source>
</evidence>
<evidence type="ECO:0000313" key="9">
    <source>
        <dbReference type="Proteomes" id="UP001183388"/>
    </source>
</evidence>
<keyword evidence="2" id="KW-0732">Signal</keyword>
<sequence length="248" mass="26671">MSQTNRAERRSARERLREERERDRARDRRKRNAKVAAVAVAVLAIATGAGILAAGGGGGGDAKGGGEAARPVSVGEETAPVTLTVYEDFRCPACEQFENTFRDTLHELTDSGKLRVDYHLVSIIDGNLGGNGSKYAANAALCARDAGRFREYHDVLYTHQPPETDDDFGDTTRLLDLARQVEGLDTPAFRSCVEDNAHGEAVGSANAAFLDSEHSGTPTVLLDGENLYAADTAPLTPESLRERVNELA</sequence>
<gene>
    <name evidence="8" type="ORF">RM780_06760</name>
</gene>
<evidence type="ECO:0000256" key="4">
    <source>
        <dbReference type="ARBA" id="ARBA00023157"/>
    </source>
</evidence>
<evidence type="ECO:0000256" key="5">
    <source>
        <dbReference type="ARBA" id="ARBA00023284"/>
    </source>
</evidence>
<evidence type="ECO:0000256" key="3">
    <source>
        <dbReference type="ARBA" id="ARBA00023002"/>
    </source>
</evidence>
<organism evidence="8 9">
    <name type="scientific">Streptomyces boetiae</name>
    <dbReference type="NCBI Taxonomy" id="3075541"/>
    <lineage>
        <taxon>Bacteria</taxon>
        <taxon>Bacillati</taxon>
        <taxon>Actinomycetota</taxon>
        <taxon>Actinomycetes</taxon>
        <taxon>Kitasatosporales</taxon>
        <taxon>Streptomycetaceae</taxon>
        <taxon>Streptomyces</taxon>
    </lineage>
</organism>
<dbReference type="SUPFAM" id="SSF52833">
    <property type="entry name" value="Thioredoxin-like"/>
    <property type="match status" value="1"/>
</dbReference>
<dbReference type="CDD" id="cd02972">
    <property type="entry name" value="DsbA_family"/>
    <property type="match status" value="1"/>
</dbReference>
<dbReference type="InterPro" id="IPR012336">
    <property type="entry name" value="Thioredoxin-like_fold"/>
</dbReference>
<feature type="domain" description="Thioredoxin-like fold" evidence="7">
    <location>
        <begin position="71"/>
        <end position="244"/>
    </location>
</feature>
<reference evidence="9" key="1">
    <citation type="submission" date="2023-07" db="EMBL/GenBank/DDBJ databases">
        <title>30 novel species of actinomycetes from the DSMZ collection.</title>
        <authorList>
            <person name="Nouioui I."/>
        </authorList>
    </citation>
    <scope>NUCLEOTIDE SEQUENCE [LARGE SCALE GENOMIC DNA]</scope>
    <source>
        <strain evidence="9">DSM 44917</strain>
    </source>
</reference>
<keyword evidence="4" id="KW-1015">Disulfide bond</keyword>
<dbReference type="EMBL" id="JAVREN010000007">
    <property type="protein sequence ID" value="MDT0306662.1"/>
    <property type="molecule type" value="Genomic_DNA"/>
</dbReference>
<evidence type="ECO:0000259" key="7">
    <source>
        <dbReference type="Pfam" id="PF13462"/>
    </source>
</evidence>
<comment type="similarity">
    <text evidence="1">Belongs to the thioredoxin family. DsbA subfamily.</text>
</comment>
<evidence type="ECO:0000256" key="2">
    <source>
        <dbReference type="ARBA" id="ARBA00022729"/>
    </source>
</evidence>
<dbReference type="Proteomes" id="UP001183388">
    <property type="component" value="Unassembled WGS sequence"/>
</dbReference>
<dbReference type="Pfam" id="PF13462">
    <property type="entry name" value="Thioredoxin_4"/>
    <property type="match status" value="1"/>
</dbReference>
<keyword evidence="3" id="KW-0560">Oxidoreductase</keyword>
<dbReference type="Gene3D" id="3.40.30.10">
    <property type="entry name" value="Glutaredoxin"/>
    <property type="match status" value="1"/>
</dbReference>
<feature type="region of interest" description="Disordered" evidence="6">
    <location>
        <begin position="1"/>
        <end position="30"/>
    </location>
</feature>
<evidence type="ECO:0000256" key="6">
    <source>
        <dbReference type="SAM" id="MobiDB-lite"/>
    </source>
</evidence>
<keyword evidence="9" id="KW-1185">Reference proteome</keyword>
<comment type="caution">
    <text evidence="8">The sequence shown here is derived from an EMBL/GenBank/DDBJ whole genome shotgun (WGS) entry which is preliminary data.</text>
</comment>
<evidence type="ECO:0000313" key="8">
    <source>
        <dbReference type="EMBL" id="MDT0306662.1"/>
    </source>
</evidence>
<keyword evidence="5" id="KW-0676">Redox-active center</keyword>
<name>A0ABU2L516_9ACTN</name>
<dbReference type="PANTHER" id="PTHR13887:SF14">
    <property type="entry name" value="DISULFIDE BOND FORMATION PROTEIN D"/>
    <property type="match status" value="1"/>
</dbReference>
<proteinExistence type="inferred from homology"/>
<dbReference type="PANTHER" id="PTHR13887">
    <property type="entry name" value="GLUTATHIONE S-TRANSFERASE KAPPA"/>
    <property type="match status" value="1"/>
</dbReference>